<evidence type="ECO:0000256" key="9">
    <source>
        <dbReference type="ARBA" id="ARBA00022734"/>
    </source>
</evidence>
<comment type="pathway">
    <text evidence="3">Protein modification; protein glycosylation.</text>
</comment>
<dbReference type="CDD" id="cd02510">
    <property type="entry name" value="pp-GalNAc-T"/>
    <property type="match status" value="1"/>
</dbReference>
<evidence type="ECO:0000256" key="11">
    <source>
        <dbReference type="ARBA" id="ARBA00022989"/>
    </source>
</evidence>
<comment type="caution">
    <text evidence="17">The sequence shown here is derived from an EMBL/GenBank/DDBJ whole genome shotgun (WGS) entry which is preliminary data.</text>
</comment>
<sequence length="514" mass="59180">MYSPDPKSGSNGDAVLIPSFESPKMNRLFQINRFNLMASDRIPLNRTLPDVRRKDCRSRTYDVQRLPTTSIIIVFHNEAWSTLLRTVVSAINRSPSQLLKEIILVDDASQRKFLRESLEKYVAQLAVPVKIIRSLKRVGLIKARLLGAKQAKGQVLTFLDAHCECTEGWLEPLLERVERNRKSIVSPVIDIINDETFQYVKSFEMHQGGFNWELHFRWFPLPSDIISQRQDDPTQPFRTPVIAGGLFSMDKQFFYELGAYDDQMQIWGGENLEISFRGWMCGAELEIVPCSHVGHLFRKSSPYTFPGGVGDILNSNLARVALVWMDEWKDFYFKIHPEVAKHRNQSISDRLELRSRLKCKSFQWFLKTIWPGNFLPGDDRFFGKIRNVKSNKCLQSPRTKTFGQPYGLATISDCILELYPPQLFVFSPDGYIKTDDMVCLDPPEFRNKDSEVRIMACNSLPRQKWTHTGSRIVHDLSGKCLDLPLSPGMGGLTLRACDSRSTSQRWNFENVKWK</sequence>
<keyword evidence="13" id="KW-0472">Membrane</keyword>
<proteinExistence type="inferred from homology"/>
<dbReference type="GO" id="GO:0006493">
    <property type="term" value="P:protein O-linked glycosylation"/>
    <property type="evidence" value="ECO:0007669"/>
    <property type="project" value="TreeGrafter"/>
</dbReference>
<evidence type="ECO:0000256" key="12">
    <source>
        <dbReference type="ARBA" id="ARBA00023034"/>
    </source>
</evidence>
<dbReference type="InterPro" id="IPR045885">
    <property type="entry name" value="GalNAc-T"/>
</dbReference>
<evidence type="ECO:0000256" key="13">
    <source>
        <dbReference type="ARBA" id="ARBA00023136"/>
    </source>
</evidence>
<dbReference type="FunFam" id="3.90.550.10:FF:000021">
    <property type="entry name" value="Polypeptide N-acetylgalactosaminyltransferase"/>
    <property type="match status" value="1"/>
</dbReference>
<keyword evidence="18" id="KW-1185">Reference proteome</keyword>
<comment type="subcellular location">
    <subcellularLocation>
        <location evidence="2">Golgi apparatus membrane</location>
        <topology evidence="2">Single-pass type II membrane protein</topology>
    </subcellularLocation>
</comment>
<name>A0A8J2JK76_9HEXA</name>
<dbReference type="GO" id="GO:0004653">
    <property type="term" value="F:polypeptide N-acetylgalactosaminyltransferase activity"/>
    <property type="evidence" value="ECO:0007669"/>
    <property type="project" value="UniProtKB-ARBA"/>
</dbReference>
<dbReference type="PANTHER" id="PTHR11675:SF118">
    <property type="entry name" value="POLYPEPTIDE N-ACETYLGALACTOSAMINYLTRANSFERASE 3"/>
    <property type="match status" value="1"/>
</dbReference>
<dbReference type="PROSITE" id="PS50231">
    <property type="entry name" value="RICIN_B_LECTIN"/>
    <property type="match status" value="1"/>
</dbReference>
<dbReference type="PANTHER" id="PTHR11675">
    <property type="entry name" value="N-ACETYLGALACTOSAMINYLTRANSFERASE"/>
    <property type="match status" value="1"/>
</dbReference>
<evidence type="ECO:0000256" key="14">
    <source>
        <dbReference type="ARBA" id="ARBA00023157"/>
    </source>
</evidence>
<dbReference type="Pfam" id="PF00535">
    <property type="entry name" value="Glycos_transf_2"/>
    <property type="match status" value="1"/>
</dbReference>
<evidence type="ECO:0000256" key="2">
    <source>
        <dbReference type="ARBA" id="ARBA00004323"/>
    </source>
</evidence>
<keyword evidence="10" id="KW-0735">Signal-anchor</keyword>
<dbReference type="GO" id="GO:0000139">
    <property type="term" value="C:Golgi membrane"/>
    <property type="evidence" value="ECO:0007669"/>
    <property type="project" value="UniProtKB-SubCell"/>
</dbReference>
<feature type="domain" description="Ricin B lectin" evidence="16">
    <location>
        <begin position="379"/>
        <end position="509"/>
    </location>
</feature>
<dbReference type="EMBL" id="CAJVCH010070644">
    <property type="protein sequence ID" value="CAG7720442.1"/>
    <property type="molecule type" value="Genomic_DNA"/>
</dbReference>
<evidence type="ECO:0000256" key="6">
    <source>
        <dbReference type="ARBA" id="ARBA00022679"/>
    </source>
</evidence>
<dbReference type="Proteomes" id="UP000708208">
    <property type="component" value="Unassembled WGS sequence"/>
</dbReference>
<keyword evidence="11" id="KW-1133">Transmembrane helix</keyword>
<keyword evidence="14" id="KW-1015">Disulfide bond</keyword>
<evidence type="ECO:0000313" key="18">
    <source>
        <dbReference type="Proteomes" id="UP000708208"/>
    </source>
</evidence>
<evidence type="ECO:0000256" key="3">
    <source>
        <dbReference type="ARBA" id="ARBA00004922"/>
    </source>
</evidence>
<evidence type="ECO:0000256" key="5">
    <source>
        <dbReference type="ARBA" id="ARBA00022676"/>
    </source>
</evidence>
<evidence type="ECO:0000256" key="10">
    <source>
        <dbReference type="ARBA" id="ARBA00022968"/>
    </source>
</evidence>
<keyword evidence="12" id="KW-0333">Golgi apparatus</keyword>
<evidence type="ECO:0000259" key="16">
    <source>
        <dbReference type="SMART" id="SM00458"/>
    </source>
</evidence>
<evidence type="ECO:0000256" key="4">
    <source>
        <dbReference type="ARBA" id="ARBA00005680"/>
    </source>
</evidence>
<keyword evidence="5" id="KW-0328">Glycosyltransferase</keyword>
<gene>
    <name evidence="17" type="ORF">AFUS01_LOCUS9718</name>
</gene>
<organism evidence="17 18">
    <name type="scientific">Allacma fusca</name>
    <dbReference type="NCBI Taxonomy" id="39272"/>
    <lineage>
        <taxon>Eukaryota</taxon>
        <taxon>Metazoa</taxon>
        <taxon>Ecdysozoa</taxon>
        <taxon>Arthropoda</taxon>
        <taxon>Hexapoda</taxon>
        <taxon>Collembola</taxon>
        <taxon>Symphypleona</taxon>
        <taxon>Sminthuridae</taxon>
        <taxon>Allacma</taxon>
    </lineage>
</organism>
<dbReference type="GO" id="GO:0030246">
    <property type="term" value="F:carbohydrate binding"/>
    <property type="evidence" value="ECO:0007669"/>
    <property type="project" value="UniProtKB-KW"/>
</dbReference>
<dbReference type="InterPro" id="IPR001173">
    <property type="entry name" value="Glyco_trans_2-like"/>
</dbReference>
<keyword evidence="8" id="KW-0479">Metal-binding</keyword>
<dbReference type="OrthoDB" id="330637at2759"/>
<keyword evidence="7" id="KW-0812">Transmembrane</keyword>
<keyword evidence="9" id="KW-0430">Lectin</keyword>
<keyword evidence="15" id="KW-0464">Manganese</keyword>
<dbReference type="SMART" id="SM00458">
    <property type="entry name" value="RICIN"/>
    <property type="match status" value="1"/>
</dbReference>
<evidence type="ECO:0000256" key="15">
    <source>
        <dbReference type="ARBA" id="ARBA00023211"/>
    </source>
</evidence>
<evidence type="ECO:0000256" key="1">
    <source>
        <dbReference type="ARBA" id="ARBA00001936"/>
    </source>
</evidence>
<dbReference type="AlphaFoldDB" id="A0A8J2JK76"/>
<protein>
    <recommendedName>
        <fullName evidence="16">Ricin B lectin domain-containing protein</fullName>
    </recommendedName>
</protein>
<dbReference type="Pfam" id="PF00652">
    <property type="entry name" value="Ricin_B_lectin"/>
    <property type="match status" value="1"/>
</dbReference>
<comment type="cofactor">
    <cofactor evidence="1">
        <name>Mn(2+)</name>
        <dbReference type="ChEBI" id="CHEBI:29035"/>
    </cofactor>
</comment>
<dbReference type="GO" id="GO:0046872">
    <property type="term" value="F:metal ion binding"/>
    <property type="evidence" value="ECO:0007669"/>
    <property type="project" value="UniProtKB-KW"/>
</dbReference>
<evidence type="ECO:0000256" key="7">
    <source>
        <dbReference type="ARBA" id="ARBA00022692"/>
    </source>
</evidence>
<dbReference type="InterPro" id="IPR000772">
    <property type="entry name" value="Ricin_B_lectin"/>
</dbReference>
<reference evidence="17" key="1">
    <citation type="submission" date="2021-06" db="EMBL/GenBank/DDBJ databases">
        <authorList>
            <person name="Hodson N. C."/>
            <person name="Mongue J. A."/>
            <person name="Jaron S. K."/>
        </authorList>
    </citation>
    <scope>NUCLEOTIDE SEQUENCE</scope>
</reference>
<evidence type="ECO:0000313" key="17">
    <source>
        <dbReference type="EMBL" id="CAG7720442.1"/>
    </source>
</evidence>
<accession>A0A8J2JK76</accession>
<comment type="similarity">
    <text evidence="4">Belongs to the glycosyltransferase 2 family. GalNAc-T subfamily.</text>
</comment>
<evidence type="ECO:0000256" key="8">
    <source>
        <dbReference type="ARBA" id="ARBA00022723"/>
    </source>
</evidence>
<keyword evidence="6" id="KW-0808">Transferase</keyword>